<proteinExistence type="predicted"/>
<feature type="domain" description="Leucine-binding protein" evidence="2">
    <location>
        <begin position="51"/>
        <end position="410"/>
    </location>
</feature>
<keyword evidence="4" id="KW-1185">Reference proteome</keyword>
<evidence type="ECO:0000256" key="1">
    <source>
        <dbReference type="ARBA" id="ARBA00022729"/>
    </source>
</evidence>
<dbReference type="AlphaFoldDB" id="A0AAW4PR84"/>
<dbReference type="InterPro" id="IPR028082">
    <property type="entry name" value="Peripla_BP_I"/>
</dbReference>
<dbReference type="InterPro" id="IPR006311">
    <property type="entry name" value="TAT_signal"/>
</dbReference>
<dbReference type="InterPro" id="IPR028081">
    <property type="entry name" value="Leu-bd"/>
</dbReference>
<accession>A0AAW4PR84</accession>
<reference evidence="3 4" key="1">
    <citation type="submission" date="2021-06" db="EMBL/GenBank/DDBJ databases">
        <title>Halomicroarcula sp. a new haloarchaeum isolated from saline soil.</title>
        <authorList>
            <person name="Duran-Viseras A."/>
            <person name="Sanchez-Porro C."/>
            <person name="Ventosa A."/>
        </authorList>
    </citation>
    <scope>NUCLEOTIDE SEQUENCE [LARGE SCALE GENOMIC DNA]</scope>
    <source>
        <strain evidence="3 4">F13</strain>
    </source>
</reference>
<keyword evidence="1" id="KW-0732">Signal</keyword>
<dbReference type="InterPro" id="IPR051010">
    <property type="entry name" value="BCAA_transport"/>
</dbReference>
<gene>
    <name evidence="3" type="ORF">EGH21_09285</name>
</gene>
<dbReference type="SUPFAM" id="SSF53822">
    <property type="entry name" value="Periplasmic binding protein-like I"/>
    <property type="match status" value="1"/>
</dbReference>
<dbReference type="PANTHER" id="PTHR30483:SF6">
    <property type="entry name" value="PERIPLASMIC BINDING PROTEIN OF ABC TRANSPORTER FOR NATURAL AMINO ACIDS"/>
    <property type="match status" value="1"/>
</dbReference>
<dbReference type="RefSeq" id="WP_220618198.1">
    <property type="nucleotide sequence ID" value="NZ_RKLR01000003.1"/>
</dbReference>
<dbReference type="EMBL" id="RKLR01000003">
    <property type="protein sequence ID" value="MBX0323221.1"/>
    <property type="molecule type" value="Genomic_DNA"/>
</dbReference>
<dbReference type="PROSITE" id="PS51257">
    <property type="entry name" value="PROKAR_LIPOPROTEIN"/>
    <property type="match status" value="1"/>
</dbReference>
<dbReference type="Pfam" id="PF13458">
    <property type="entry name" value="Peripla_BP_6"/>
    <property type="match status" value="1"/>
</dbReference>
<dbReference type="Gene3D" id="3.40.50.2300">
    <property type="match status" value="2"/>
</dbReference>
<evidence type="ECO:0000259" key="2">
    <source>
        <dbReference type="Pfam" id="PF13458"/>
    </source>
</evidence>
<dbReference type="PROSITE" id="PS51318">
    <property type="entry name" value="TAT"/>
    <property type="match status" value="1"/>
</dbReference>
<name>A0AAW4PR84_9EURY</name>
<evidence type="ECO:0000313" key="4">
    <source>
        <dbReference type="Proteomes" id="UP001430377"/>
    </source>
</evidence>
<dbReference type="PANTHER" id="PTHR30483">
    <property type="entry name" value="LEUCINE-SPECIFIC-BINDING PROTEIN"/>
    <property type="match status" value="1"/>
</dbReference>
<sequence length="447" mass="47597">MNRRQARNEPSVSRRSFLGAVGVSGVAGLAGCGGGGGGGTPTGNSSVTGDTVTFGFNVARSGPFSTTGEEELRGHRLAVKHINEGGGWVSNRYFPRLGGDGLLGKTVEATVSDTESDPEVARSSAEAMIESDGAVVVSGGSTSDTGLVMQDVAAEMETIYMATMTHLNTLTGSDCNRWTFRELFNSHMTARALEPVLVEEYGEDVNFFQMFSQDEWGAGQRTLMKRHLTEAGWQPVGSLSAQLGTRDFDQYMPDIESADEDVLVLNLRGLDAANAVRAVRENFPDENVVIPLYTRAVAQTAGGAIEDVIGTIAWDPSIDTPLSEQFQSAFSKEYEGGTGSASSSIPSGPAHVAYTQTLQYAHAVARAGTFDPEEVIPALEDWEYGAGIGAQTMRACDHQSMRPVPIVRGRPGSQQDFGRYYDLIDTTREATYECSEGPAAACSLGGN</sequence>
<dbReference type="Proteomes" id="UP001430377">
    <property type="component" value="Unassembled WGS sequence"/>
</dbReference>
<protein>
    <submittedName>
        <fullName evidence="3">ABC transporter substrate-binding protein</fullName>
    </submittedName>
</protein>
<organism evidence="3 4">
    <name type="scientific">Haloarcula rubra</name>
    <dbReference type="NCBI Taxonomy" id="2487747"/>
    <lineage>
        <taxon>Archaea</taxon>
        <taxon>Methanobacteriati</taxon>
        <taxon>Methanobacteriota</taxon>
        <taxon>Stenosarchaea group</taxon>
        <taxon>Halobacteria</taxon>
        <taxon>Halobacteriales</taxon>
        <taxon>Haloarculaceae</taxon>
        <taxon>Haloarcula</taxon>
    </lineage>
</organism>
<evidence type="ECO:0000313" key="3">
    <source>
        <dbReference type="EMBL" id="MBX0323221.1"/>
    </source>
</evidence>
<comment type="caution">
    <text evidence="3">The sequence shown here is derived from an EMBL/GenBank/DDBJ whole genome shotgun (WGS) entry which is preliminary data.</text>
</comment>